<gene>
    <name evidence="2" type="ORF">I6L55_10835</name>
</gene>
<organism evidence="2 3">
    <name type="scientific">Corynebacterium coyleae</name>
    <dbReference type="NCBI Taxonomy" id="53374"/>
    <lineage>
        <taxon>Bacteria</taxon>
        <taxon>Bacillati</taxon>
        <taxon>Actinomycetota</taxon>
        <taxon>Actinomycetes</taxon>
        <taxon>Mycobacteriales</taxon>
        <taxon>Corynebacteriaceae</taxon>
        <taxon>Corynebacterium</taxon>
    </lineage>
</organism>
<evidence type="ECO:0000313" key="3">
    <source>
        <dbReference type="Proteomes" id="UP000683520"/>
    </source>
</evidence>
<sequence>MKPPMPRDPRAPHTTPEEVTSQFEAILAEDTESLADEVDALTRAHAVLGHALQERNS</sequence>
<reference evidence="2 3" key="1">
    <citation type="submission" date="2021-06" db="EMBL/GenBank/DDBJ databases">
        <title>FDA dAtabase for Regulatory Grade micrObial Sequences (FDA-ARGOS): Supporting development and validation of Infectious Disease Dx tests.</title>
        <authorList>
            <person name="Sproer C."/>
            <person name="Gronow S."/>
            <person name="Severitt S."/>
            <person name="Schroder I."/>
            <person name="Tallon L."/>
            <person name="Sadzewicz L."/>
            <person name="Zhao X."/>
            <person name="Boylan J."/>
            <person name="Ott S."/>
            <person name="Bowen H."/>
            <person name="Vavikolanu K."/>
            <person name="Mehta A."/>
            <person name="Aluvathingal J."/>
            <person name="Nadendla S."/>
            <person name="Lowell S."/>
            <person name="Myers T."/>
            <person name="Yan Y."/>
        </authorList>
    </citation>
    <scope>NUCLEOTIDE SEQUENCE [LARGE SCALE GENOMIC DNA]</scope>
    <source>
        <strain evidence="2 3">FDAARGOS 1425</strain>
    </source>
</reference>
<keyword evidence="3" id="KW-1185">Reference proteome</keyword>
<evidence type="ECO:0000313" key="2">
    <source>
        <dbReference type="EMBL" id="QXB18348.1"/>
    </source>
</evidence>
<accession>A0ABX8KUQ0</accession>
<dbReference type="Proteomes" id="UP000683520">
    <property type="component" value="Chromosome"/>
</dbReference>
<feature type="region of interest" description="Disordered" evidence="1">
    <location>
        <begin position="1"/>
        <end position="20"/>
    </location>
</feature>
<dbReference type="EMBL" id="CP077302">
    <property type="protein sequence ID" value="QXB18348.1"/>
    <property type="molecule type" value="Genomic_DNA"/>
</dbReference>
<evidence type="ECO:0000256" key="1">
    <source>
        <dbReference type="SAM" id="MobiDB-lite"/>
    </source>
</evidence>
<dbReference type="GeneID" id="92750681"/>
<feature type="compositionally biased region" description="Basic and acidic residues" evidence="1">
    <location>
        <begin position="1"/>
        <end position="11"/>
    </location>
</feature>
<proteinExistence type="predicted"/>
<dbReference type="RefSeq" id="WP_167594521.1">
    <property type="nucleotide sequence ID" value="NZ_CP047198.1"/>
</dbReference>
<protein>
    <submittedName>
        <fullName evidence="2">Uncharacterized protein</fullName>
    </submittedName>
</protein>
<name>A0ABX8KUQ0_9CORY</name>